<evidence type="ECO:0000256" key="2">
    <source>
        <dbReference type="PIRSR" id="PIRSR001221-1"/>
    </source>
</evidence>
<dbReference type="Pfam" id="PF01425">
    <property type="entry name" value="Amidase"/>
    <property type="match status" value="1"/>
</dbReference>
<feature type="domain" description="Amidase" evidence="3">
    <location>
        <begin position="33"/>
        <end position="500"/>
    </location>
</feature>
<dbReference type="AlphaFoldDB" id="A0A0G4F147"/>
<sequence>MNPSKEVVGTELWRLTATEIASRVNAGKLKAVDVVASSLERLRAVNPRVNAVIVTCAEALKDAAEVDERVARTGFGGRLAGVPVTIKAGADQKGYLTDSGAKHFAQTAAETDSPQVKSLKDAGAVVIGRTNMPAFGCRWFSRSSLHGLTRNPVNPKITSGGSSGGAAAAVAVGIGPVAHGTDIAGSIRFPAYACGIHGIRPSLGRVGQFNDSSGDRQIGGQLMAVSGPLARSIPDLREAYEVMCAPDCRDSQQVQVPLRPASVCAKEGKPLRVGVWACPQIGGEYDTEVVDAVRQAAEKLRAAGHEVSDCDGSVPQEADLHAVAHSAAVLWASEYEGVDQRLKHTVDRTGDPDAIFAVSGLLRMSGVAASEWGCANFGQALMRALTERSKGIRQWGCFFQSFDVLLCPVSSRLAFRECEDVESEEAFDAVWKAQALQRMFPALAVPAIAVSTGTVRRRLTTASSGLAGGELEGGSVSEEFWEDVPVGVQLVAERFHEEFLFRAGEDLIRGTEKEVVTPVNSHG</sequence>
<proteinExistence type="inferred from homology"/>
<dbReference type="SUPFAM" id="SSF75304">
    <property type="entry name" value="Amidase signature (AS) enzymes"/>
    <property type="match status" value="1"/>
</dbReference>
<dbReference type="InterPro" id="IPR036928">
    <property type="entry name" value="AS_sf"/>
</dbReference>
<comment type="similarity">
    <text evidence="1">Belongs to the amidase family.</text>
</comment>
<dbReference type="InterPro" id="IPR020556">
    <property type="entry name" value="Amidase_CS"/>
</dbReference>
<accession>A0A0G4F147</accession>
<dbReference type="NCBIfam" id="NF005687">
    <property type="entry name" value="PRK07487.1"/>
    <property type="match status" value="1"/>
</dbReference>
<dbReference type="EMBL" id="CDMZ01000057">
    <property type="protein sequence ID" value="CEM05602.1"/>
    <property type="molecule type" value="Genomic_DNA"/>
</dbReference>
<dbReference type="PANTHER" id="PTHR11895">
    <property type="entry name" value="TRANSAMIDASE"/>
    <property type="match status" value="1"/>
</dbReference>
<reference evidence="4" key="1">
    <citation type="submission" date="2014-11" db="EMBL/GenBank/DDBJ databases">
        <authorList>
            <person name="Otto D Thomas"/>
            <person name="Naeem Raeece"/>
        </authorList>
    </citation>
    <scope>NUCLEOTIDE SEQUENCE</scope>
</reference>
<dbReference type="Gene3D" id="3.90.1300.10">
    <property type="entry name" value="Amidase signature (AS) domain"/>
    <property type="match status" value="1"/>
</dbReference>
<evidence type="ECO:0000256" key="1">
    <source>
        <dbReference type="ARBA" id="ARBA00009199"/>
    </source>
</evidence>
<dbReference type="InterPro" id="IPR000120">
    <property type="entry name" value="Amidase"/>
</dbReference>
<dbReference type="PROSITE" id="PS00571">
    <property type="entry name" value="AMIDASES"/>
    <property type="match status" value="1"/>
</dbReference>
<dbReference type="PANTHER" id="PTHR11895:SF7">
    <property type="entry name" value="GLUTAMYL-TRNA(GLN) AMIDOTRANSFERASE SUBUNIT A, MITOCHONDRIAL"/>
    <property type="match status" value="1"/>
</dbReference>
<dbReference type="PIRSF" id="PIRSF001221">
    <property type="entry name" value="Amidase_fungi"/>
    <property type="match status" value="1"/>
</dbReference>
<organism evidence="4">
    <name type="scientific">Chromera velia CCMP2878</name>
    <dbReference type="NCBI Taxonomy" id="1169474"/>
    <lineage>
        <taxon>Eukaryota</taxon>
        <taxon>Sar</taxon>
        <taxon>Alveolata</taxon>
        <taxon>Colpodellida</taxon>
        <taxon>Chromeraceae</taxon>
        <taxon>Chromera</taxon>
    </lineage>
</organism>
<name>A0A0G4F147_9ALVE</name>
<dbReference type="GO" id="GO:0003824">
    <property type="term" value="F:catalytic activity"/>
    <property type="evidence" value="ECO:0007669"/>
    <property type="project" value="InterPro"/>
</dbReference>
<feature type="active site" description="Charge relay system" evidence="2">
    <location>
        <position position="162"/>
    </location>
</feature>
<dbReference type="PhylomeDB" id="A0A0G4F147"/>
<dbReference type="VEuPathDB" id="CryptoDB:Cvel_14662"/>
<evidence type="ECO:0000259" key="3">
    <source>
        <dbReference type="Pfam" id="PF01425"/>
    </source>
</evidence>
<gene>
    <name evidence="4" type="ORF">Cvel_14662</name>
</gene>
<protein>
    <recommendedName>
        <fullName evidence="3">Amidase domain-containing protein</fullName>
    </recommendedName>
</protein>
<feature type="active site" description="Acyl-ester intermediate" evidence="2">
    <location>
        <position position="186"/>
    </location>
</feature>
<evidence type="ECO:0000313" key="4">
    <source>
        <dbReference type="EMBL" id="CEM05602.1"/>
    </source>
</evidence>
<feature type="active site" description="Charge relay system" evidence="2">
    <location>
        <position position="87"/>
    </location>
</feature>
<dbReference type="InterPro" id="IPR023631">
    <property type="entry name" value="Amidase_dom"/>
</dbReference>